<dbReference type="Gene3D" id="1.10.510.10">
    <property type="entry name" value="Transferase(Phosphotransferase) domain 1"/>
    <property type="match status" value="1"/>
</dbReference>
<evidence type="ECO:0000256" key="3">
    <source>
        <dbReference type="ARBA" id="ARBA00022574"/>
    </source>
</evidence>
<keyword evidence="5" id="KW-0677">Repeat</keyword>
<evidence type="ECO:0000256" key="6">
    <source>
        <dbReference type="ARBA" id="ARBA00022741"/>
    </source>
</evidence>
<dbReference type="Proteomes" id="UP000290365">
    <property type="component" value="Chromosome"/>
</dbReference>
<evidence type="ECO:0000313" key="17">
    <source>
        <dbReference type="Proteomes" id="UP000290365"/>
    </source>
</evidence>
<feature type="binding site" evidence="12">
    <location>
        <position position="46"/>
    </location>
    <ligand>
        <name>ATP</name>
        <dbReference type="ChEBI" id="CHEBI:30616"/>
    </ligand>
</feature>
<evidence type="ECO:0000256" key="14">
    <source>
        <dbReference type="SAM" id="Phobius"/>
    </source>
</evidence>
<keyword evidence="14" id="KW-0812">Transmembrane</keyword>
<evidence type="ECO:0000256" key="8">
    <source>
        <dbReference type="ARBA" id="ARBA00022840"/>
    </source>
</evidence>
<keyword evidence="14" id="KW-0472">Membrane</keyword>
<evidence type="ECO:0000256" key="9">
    <source>
        <dbReference type="ARBA" id="ARBA00047899"/>
    </source>
</evidence>
<evidence type="ECO:0000256" key="13">
    <source>
        <dbReference type="SAM" id="MobiDB-lite"/>
    </source>
</evidence>
<dbReference type="SMART" id="SM00320">
    <property type="entry name" value="WD40"/>
    <property type="match status" value="1"/>
</dbReference>
<feature type="domain" description="Protein kinase" evidence="15">
    <location>
        <begin position="17"/>
        <end position="287"/>
    </location>
</feature>
<sequence>MNDGGMTQNTTRTLGRYHLLRRIGKGGMGDVWLGEDPRLHRQVAIKTLPSRNQQDREFSLRFEREAQAAAALNHPHILPVHDYGEQVFPNGQLVTYIVMPYIAGGSLAERITALGERNSGIPPQEALAFLMQAAEAIDYAHQQGVLHRDIKPGNMLLRSDNWLMLADFGIARIMSNSEHLTQTGMGFGTPEYMAPEQAQGKAEVASDNYSLAVIAYQLFTGRLPFSADTAYATTIQHMTLPPPAPRQYNPAMTPAFEQVLLQGLAKIPAQRPASARAFITALQQATIDEGAEEATYVKPLQTNSAFVLNQNGLPSTTGANSPTEQKNFSFQQVSTPNTGQDPQTSATLPSTNPQRRRLLIGGGAALVALIAGGGILEWIANTRSQTPTTQSSSSNKSAQSTSPNPNAPVLVLRGHNKPVASLAWSPTNPGTLISSGSNDDGMVLLWDIQALQKQKSQNPQPKANVHLSTGNDIYLAWSPKGDMLAIGNAASDMNAAKVFVYTADLAGFAPGYTKNNISIKNSITVSSMSWSPSNYLLTMTNTVLTTNIPTMLQVWDPGQPGNLAGSIQISHYLSSDNTITLNQLAPAPKLAPLTLAIGTSDGVLLGELHASAQPPTWQQRILLKLNGQDTLLNTKIGTLAWSGDGQYLCAMAEPDTHPTTITTWNIPNNRSIILRVACLQTQARS</sequence>
<gene>
    <name evidence="16" type="ORF">EPA93_47510</name>
</gene>
<dbReference type="InterPro" id="IPR011009">
    <property type="entry name" value="Kinase-like_dom_sf"/>
</dbReference>
<dbReference type="AlphaFoldDB" id="A0A4P6K4G4"/>
<evidence type="ECO:0000256" key="7">
    <source>
        <dbReference type="ARBA" id="ARBA00022777"/>
    </source>
</evidence>
<dbReference type="PROSITE" id="PS00678">
    <property type="entry name" value="WD_REPEATS_1"/>
    <property type="match status" value="1"/>
</dbReference>
<feature type="compositionally biased region" description="Polar residues" evidence="13">
    <location>
        <begin position="331"/>
        <end position="353"/>
    </location>
</feature>
<dbReference type="PANTHER" id="PTHR43289">
    <property type="entry name" value="MITOGEN-ACTIVATED PROTEIN KINASE KINASE KINASE 20-RELATED"/>
    <property type="match status" value="1"/>
</dbReference>
<dbReference type="InterPro" id="IPR017441">
    <property type="entry name" value="Protein_kinase_ATP_BS"/>
</dbReference>
<dbReference type="GO" id="GO:0005524">
    <property type="term" value="F:ATP binding"/>
    <property type="evidence" value="ECO:0007669"/>
    <property type="project" value="UniProtKB-UniRule"/>
</dbReference>
<reference evidence="16 17" key="1">
    <citation type="submission" date="2019-01" db="EMBL/GenBank/DDBJ databases">
        <title>Ktedonosporobacter rubrisoli SCAWS-G2.</title>
        <authorList>
            <person name="Huang Y."/>
            <person name="Yan B."/>
        </authorList>
    </citation>
    <scope>NUCLEOTIDE SEQUENCE [LARGE SCALE GENOMIC DNA]</scope>
    <source>
        <strain evidence="16 17">SCAWS-G2</strain>
    </source>
</reference>
<keyword evidence="17" id="KW-1185">Reference proteome</keyword>
<keyword evidence="4" id="KW-0808">Transferase</keyword>
<dbReference type="PROSITE" id="PS50082">
    <property type="entry name" value="WD_REPEATS_2"/>
    <property type="match status" value="1"/>
</dbReference>
<dbReference type="InterPro" id="IPR000719">
    <property type="entry name" value="Prot_kinase_dom"/>
</dbReference>
<evidence type="ECO:0000256" key="12">
    <source>
        <dbReference type="PROSITE-ProRule" id="PRU10141"/>
    </source>
</evidence>
<keyword evidence="7" id="KW-0418">Kinase</keyword>
<keyword evidence="14" id="KW-1133">Transmembrane helix</keyword>
<dbReference type="Pfam" id="PF00400">
    <property type="entry name" value="WD40"/>
    <property type="match status" value="1"/>
</dbReference>
<keyword evidence="3 11" id="KW-0853">WD repeat</keyword>
<dbReference type="PROSITE" id="PS00107">
    <property type="entry name" value="PROTEIN_KINASE_ATP"/>
    <property type="match status" value="1"/>
</dbReference>
<comment type="catalytic activity">
    <reaction evidence="9">
        <text>L-threonyl-[protein] + ATP = O-phospho-L-threonyl-[protein] + ADP + H(+)</text>
        <dbReference type="Rhea" id="RHEA:46608"/>
        <dbReference type="Rhea" id="RHEA-COMP:11060"/>
        <dbReference type="Rhea" id="RHEA-COMP:11605"/>
        <dbReference type="ChEBI" id="CHEBI:15378"/>
        <dbReference type="ChEBI" id="CHEBI:30013"/>
        <dbReference type="ChEBI" id="CHEBI:30616"/>
        <dbReference type="ChEBI" id="CHEBI:61977"/>
        <dbReference type="ChEBI" id="CHEBI:456216"/>
        <dbReference type="EC" id="2.7.11.1"/>
    </reaction>
</comment>
<dbReference type="RefSeq" id="WP_129894274.1">
    <property type="nucleotide sequence ID" value="NZ_CP035758.1"/>
</dbReference>
<proteinExistence type="predicted"/>
<dbReference type="CDD" id="cd14014">
    <property type="entry name" value="STKc_PknB_like"/>
    <property type="match status" value="1"/>
</dbReference>
<dbReference type="SMART" id="SM00220">
    <property type="entry name" value="S_TKc"/>
    <property type="match status" value="1"/>
</dbReference>
<dbReference type="GO" id="GO:0004674">
    <property type="term" value="F:protein serine/threonine kinase activity"/>
    <property type="evidence" value="ECO:0007669"/>
    <property type="project" value="UniProtKB-KW"/>
</dbReference>
<dbReference type="FunFam" id="3.30.200.20:FF:000035">
    <property type="entry name" value="Serine/threonine protein kinase Stk1"/>
    <property type="match status" value="1"/>
</dbReference>
<dbReference type="Gene3D" id="2.130.10.10">
    <property type="entry name" value="YVTN repeat-like/Quinoprotein amine dehydrogenase"/>
    <property type="match status" value="1"/>
</dbReference>
<dbReference type="KEGG" id="kbs:EPA93_47510"/>
<evidence type="ECO:0000313" key="16">
    <source>
        <dbReference type="EMBL" id="QBD83208.1"/>
    </source>
</evidence>
<dbReference type="InterPro" id="IPR019775">
    <property type="entry name" value="WD40_repeat_CS"/>
</dbReference>
<feature type="repeat" description="WD" evidence="11">
    <location>
        <begin position="412"/>
        <end position="456"/>
    </location>
</feature>
<dbReference type="SUPFAM" id="SSF82171">
    <property type="entry name" value="DPP6 N-terminal domain-like"/>
    <property type="match status" value="1"/>
</dbReference>
<feature type="compositionally biased region" description="Low complexity" evidence="13">
    <location>
        <begin position="385"/>
        <end position="402"/>
    </location>
</feature>
<dbReference type="PROSITE" id="PS50011">
    <property type="entry name" value="PROTEIN_KINASE_DOM"/>
    <property type="match status" value="1"/>
</dbReference>
<dbReference type="InterPro" id="IPR015943">
    <property type="entry name" value="WD40/YVTN_repeat-like_dom_sf"/>
</dbReference>
<dbReference type="EC" id="2.7.11.1" evidence="1"/>
<keyword evidence="8 12" id="KW-0067">ATP-binding</keyword>
<comment type="catalytic activity">
    <reaction evidence="10">
        <text>L-seryl-[protein] + ATP = O-phospho-L-seryl-[protein] + ADP + H(+)</text>
        <dbReference type="Rhea" id="RHEA:17989"/>
        <dbReference type="Rhea" id="RHEA-COMP:9863"/>
        <dbReference type="Rhea" id="RHEA-COMP:11604"/>
        <dbReference type="ChEBI" id="CHEBI:15378"/>
        <dbReference type="ChEBI" id="CHEBI:29999"/>
        <dbReference type="ChEBI" id="CHEBI:30616"/>
        <dbReference type="ChEBI" id="CHEBI:83421"/>
        <dbReference type="ChEBI" id="CHEBI:456216"/>
        <dbReference type="EC" id="2.7.11.1"/>
    </reaction>
</comment>
<evidence type="ECO:0000256" key="5">
    <source>
        <dbReference type="ARBA" id="ARBA00022737"/>
    </source>
</evidence>
<dbReference type="PROSITE" id="PS00108">
    <property type="entry name" value="PROTEIN_KINASE_ST"/>
    <property type="match status" value="1"/>
</dbReference>
<evidence type="ECO:0000256" key="10">
    <source>
        <dbReference type="ARBA" id="ARBA00048679"/>
    </source>
</evidence>
<feature type="transmembrane region" description="Helical" evidence="14">
    <location>
        <begin position="358"/>
        <end position="380"/>
    </location>
</feature>
<keyword evidence="2" id="KW-0723">Serine/threonine-protein kinase</keyword>
<dbReference type="OrthoDB" id="9814968at2"/>
<accession>A0A4P6K4G4</accession>
<feature type="region of interest" description="Disordered" evidence="13">
    <location>
        <begin position="331"/>
        <end position="354"/>
    </location>
</feature>
<evidence type="ECO:0000256" key="11">
    <source>
        <dbReference type="PROSITE-ProRule" id="PRU00221"/>
    </source>
</evidence>
<dbReference type="InterPro" id="IPR001680">
    <property type="entry name" value="WD40_rpt"/>
</dbReference>
<dbReference type="Gene3D" id="3.30.200.20">
    <property type="entry name" value="Phosphorylase Kinase, domain 1"/>
    <property type="match status" value="1"/>
</dbReference>
<dbReference type="PANTHER" id="PTHR43289:SF6">
    <property type="entry name" value="SERINE_THREONINE-PROTEIN KINASE NEKL-3"/>
    <property type="match status" value="1"/>
</dbReference>
<organism evidence="16 17">
    <name type="scientific">Ktedonosporobacter rubrisoli</name>
    <dbReference type="NCBI Taxonomy" id="2509675"/>
    <lineage>
        <taxon>Bacteria</taxon>
        <taxon>Bacillati</taxon>
        <taxon>Chloroflexota</taxon>
        <taxon>Ktedonobacteria</taxon>
        <taxon>Ktedonobacterales</taxon>
        <taxon>Ktedonosporobacteraceae</taxon>
        <taxon>Ktedonosporobacter</taxon>
    </lineage>
</organism>
<name>A0A4P6K4G4_KTERU</name>
<evidence type="ECO:0000256" key="1">
    <source>
        <dbReference type="ARBA" id="ARBA00012513"/>
    </source>
</evidence>
<dbReference type="InterPro" id="IPR008271">
    <property type="entry name" value="Ser/Thr_kinase_AS"/>
</dbReference>
<dbReference type="SUPFAM" id="SSF56112">
    <property type="entry name" value="Protein kinase-like (PK-like)"/>
    <property type="match status" value="1"/>
</dbReference>
<evidence type="ECO:0000256" key="2">
    <source>
        <dbReference type="ARBA" id="ARBA00022527"/>
    </source>
</evidence>
<feature type="region of interest" description="Disordered" evidence="13">
    <location>
        <begin position="385"/>
        <end position="411"/>
    </location>
</feature>
<dbReference type="EMBL" id="CP035758">
    <property type="protein sequence ID" value="QBD83208.1"/>
    <property type="molecule type" value="Genomic_DNA"/>
</dbReference>
<protein>
    <recommendedName>
        <fullName evidence="1">non-specific serine/threonine protein kinase</fullName>
        <ecNumber evidence="1">2.7.11.1</ecNumber>
    </recommendedName>
</protein>
<keyword evidence="6 12" id="KW-0547">Nucleotide-binding</keyword>
<dbReference type="Pfam" id="PF00069">
    <property type="entry name" value="Pkinase"/>
    <property type="match status" value="1"/>
</dbReference>
<evidence type="ECO:0000256" key="4">
    <source>
        <dbReference type="ARBA" id="ARBA00022679"/>
    </source>
</evidence>
<evidence type="ECO:0000259" key="15">
    <source>
        <dbReference type="PROSITE" id="PS50011"/>
    </source>
</evidence>